<keyword evidence="10" id="KW-0539">Nucleus</keyword>
<dbReference type="GO" id="GO:0005634">
    <property type="term" value="C:nucleus"/>
    <property type="evidence" value="ECO:0007669"/>
    <property type="project" value="UniProtKB-SubCell"/>
</dbReference>
<evidence type="ECO:0000256" key="1">
    <source>
        <dbReference type="ARBA" id="ARBA00001946"/>
    </source>
</evidence>
<dbReference type="GO" id="GO:0005524">
    <property type="term" value="F:ATP binding"/>
    <property type="evidence" value="ECO:0007669"/>
    <property type="project" value="UniProtKB-UniRule"/>
</dbReference>
<evidence type="ECO:0000313" key="18">
    <source>
        <dbReference type="Proteomes" id="UP000472265"/>
    </source>
</evidence>
<feature type="region of interest" description="Disordered" evidence="15">
    <location>
        <begin position="89"/>
        <end position="113"/>
    </location>
</feature>
<dbReference type="PROSITE" id="PS50011">
    <property type="entry name" value="PROTEIN_KINASE_DOM"/>
    <property type="match status" value="1"/>
</dbReference>
<keyword evidence="7" id="KW-0418">Kinase</keyword>
<evidence type="ECO:0000256" key="2">
    <source>
        <dbReference type="ARBA" id="ARBA00004123"/>
    </source>
</evidence>
<dbReference type="GeneTree" id="ENSGT00950000182984"/>
<evidence type="ECO:0000256" key="4">
    <source>
        <dbReference type="ARBA" id="ARBA00022527"/>
    </source>
</evidence>
<evidence type="ECO:0000313" key="17">
    <source>
        <dbReference type="Ensembl" id="ENSSAUP00010053975.1"/>
    </source>
</evidence>
<feature type="coiled-coil region" evidence="14">
    <location>
        <begin position="347"/>
        <end position="381"/>
    </location>
</feature>
<accession>A0A671XSF6</accession>
<dbReference type="SUPFAM" id="SSF56112">
    <property type="entry name" value="Protein kinase-like (PK-like)"/>
    <property type="match status" value="1"/>
</dbReference>
<evidence type="ECO:0000256" key="13">
    <source>
        <dbReference type="PROSITE-ProRule" id="PRU10141"/>
    </source>
</evidence>
<evidence type="ECO:0000256" key="12">
    <source>
        <dbReference type="ARBA" id="ARBA00048679"/>
    </source>
</evidence>
<reference evidence="17" key="1">
    <citation type="submission" date="2021-04" db="EMBL/GenBank/DDBJ databases">
        <authorList>
            <consortium name="Wellcome Sanger Institute Data Sharing"/>
        </authorList>
    </citation>
    <scope>NUCLEOTIDE SEQUENCE [LARGE SCALE GENOMIC DNA]</scope>
</reference>
<dbReference type="AlphaFoldDB" id="A0A671XSF6"/>
<dbReference type="Ensembl" id="ENSSAUT00010056712.1">
    <property type="protein sequence ID" value="ENSSAUP00010053975.1"/>
    <property type="gene ID" value="ENSSAUG00010021586.1"/>
</dbReference>
<evidence type="ECO:0000256" key="9">
    <source>
        <dbReference type="ARBA" id="ARBA00023054"/>
    </source>
</evidence>
<keyword evidence="18" id="KW-1185">Reference proteome</keyword>
<keyword evidence="9 14" id="KW-0175">Coiled coil</keyword>
<evidence type="ECO:0000256" key="7">
    <source>
        <dbReference type="ARBA" id="ARBA00022777"/>
    </source>
</evidence>
<dbReference type="FunFam" id="1.10.510.10:FF:000037">
    <property type="entry name" value="Serine/threonine-protein kinase tousled-like 2"/>
    <property type="match status" value="1"/>
</dbReference>
<comment type="catalytic activity">
    <reaction evidence="12">
        <text>L-seryl-[protein] + ATP = O-phospho-L-seryl-[protein] + ADP + H(+)</text>
        <dbReference type="Rhea" id="RHEA:17989"/>
        <dbReference type="Rhea" id="RHEA-COMP:9863"/>
        <dbReference type="Rhea" id="RHEA-COMP:11604"/>
        <dbReference type="ChEBI" id="CHEBI:15378"/>
        <dbReference type="ChEBI" id="CHEBI:29999"/>
        <dbReference type="ChEBI" id="CHEBI:30616"/>
        <dbReference type="ChEBI" id="CHEBI:83421"/>
        <dbReference type="ChEBI" id="CHEBI:456216"/>
        <dbReference type="EC" id="2.7.11.1"/>
    </reaction>
</comment>
<dbReference type="InterPro" id="IPR000719">
    <property type="entry name" value="Prot_kinase_dom"/>
</dbReference>
<dbReference type="PANTHER" id="PTHR22974:SF20">
    <property type="entry name" value="SERINE_THREONINE-PROTEIN KINASE TOUSLED-LIKE 2"/>
    <property type="match status" value="1"/>
</dbReference>
<comment type="cofactor">
    <cofactor evidence="1">
        <name>Mg(2+)</name>
        <dbReference type="ChEBI" id="CHEBI:18420"/>
    </cofactor>
</comment>
<dbReference type="PANTHER" id="PTHR22974">
    <property type="entry name" value="MIXED LINEAGE PROTEIN KINASE"/>
    <property type="match status" value="1"/>
</dbReference>
<sequence>MVLVANVLLPSRSRVSVFSCTTITKPASFTVPISCSGMMEGLHSQALGLDPRRQELLEARFTGVGVTKVGISQYINGCVVDDSHQLLRTPEKKASDQRSRKRKGDIYDSNSQGKSKLNCSGFHFSHCSPFGSKLKCNLEFLLLTGPRGVCIMFALVPQSELTLLKLTALEKNKNSDLEKKEGRIDDLLRANCDLRRQLDEQQKMLERFKERLNKCVTMSKKLLIEKSKQEKMACRDKSMQDRLRLGHFTTVRHGASFTEQWTDGYAFQNLIKQQERVNSQREDIERQRKLLGKRKPPSMAQTPPPSLEQNRRKSRNNGQENEALCHLVPVILASEYHEQEEIFKLRIGHLKKEEAEIQSELEHLERVRNLHIRELKRIHNEDNSQFKDHPTLNDRYLLLYLLGRGGFSEVFKAFDLTEQRYVAIKIHQLNKNWREEKKQNYHKHACREYRIHKELDHPRIVKLYDYFSIDTDSFCTVLEYCEGNDLDFYLKQNKLMSEKEGRSIVMQIVNALKYLNQIRPPIIHYDLKPGNILLVNGTACGEIRITDFGLSKIMDDDSYSSADGIELTSQGAGTYWYLPPECFVVGKEPPKISNKVDVWSVGVIFYQCLYGRKPFGHNQSQQDILQENTILKATEVQFPPKPVVTTEAKAFIRRCLAYHKEDRVDVLQLANDPFLMPHIRKALGSNSTPMAPPLPSTSSCYSSSASD</sequence>
<feature type="domain" description="Protein kinase" evidence="16">
    <location>
        <begin position="396"/>
        <end position="675"/>
    </location>
</feature>
<dbReference type="InterPro" id="IPR011009">
    <property type="entry name" value="Kinase-like_dom_sf"/>
</dbReference>
<dbReference type="PROSITE" id="PS00108">
    <property type="entry name" value="PROTEIN_KINASE_ST"/>
    <property type="match status" value="1"/>
</dbReference>
<evidence type="ECO:0000256" key="3">
    <source>
        <dbReference type="ARBA" id="ARBA00012513"/>
    </source>
</evidence>
<evidence type="ECO:0000256" key="10">
    <source>
        <dbReference type="ARBA" id="ARBA00023242"/>
    </source>
</evidence>
<dbReference type="GO" id="GO:0004674">
    <property type="term" value="F:protein serine/threonine kinase activity"/>
    <property type="evidence" value="ECO:0007669"/>
    <property type="project" value="UniProtKB-KW"/>
</dbReference>
<feature type="binding site" evidence="13">
    <location>
        <position position="425"/>
    </location>
    <ligand>
        <name>ATP</name>
        <dbReference type="ChEBI" id="CHEBI:30616"/>
    </ligand>
</feature>
<comment type="subcellular location">
    <subcellularLocation>
        <location evidence="2">Nucleus</location>
    </subcellularLocation>
</comment>
<keyword evidence="4" id="KW-0723">Serine/threonine-protein kinase</keyword>
<proteinExistence type="predicted"/>
<dbReference type="InterPro" id="IPR017441">
    <property type="entry name" value="Protein_kinase_ATP_BS"/>
</dbReference>
<dbReference type="InterPro" id="IPR008271">
    <property type="entry name" value="Ser/Thr_kinase_AS"/>
</dbReference>
<protein>
    <recommendedName>
        <fullName evidence="3">non-specific serine/threonine protein kinase</fullName>
        <ecNumber evidence="3">2.7.11.1</ecNumber>
    </recommendedName>
</protein>
<evidence type="ECO:0000256" key="11">
    <source>
        <dbReference type="ARBA" id="ARBA00047899"/>
    </source>
</evidence>
<dbReference type="InParanoid" id="A0A671XSF6"/>
<name>A0A671XSF6_SPAAU</name>
<dbReference type="Pfam" id="PF00069">
    <property type="entry name" value="Pkinase"/>
    <property type="match status" value="1"/>
</dbReference>
<feature type="compositionally biased region" description="Low complexity" evidence="15">
    <location>
        <begin position="696"/>
        <end position="707"/>
    </location>
</feature>
<feature type="compositionally biased region" description="Basic and acidic residues" evidence="15">
    <location>
        <begin position="89"/>
        <end position="98"/>
    </location>
</feature>
<keyword evidence="8 13" id="KW-0067">ATP-binding</keyword>
<evidence type="ECO:0000256" key="8">
    <source>
        <dbReference type="ARBA" id="ARBA00022840"/>
    </source>
</evidence>
<feature type="region of interest" description="Disordered" evidence="15">
    <location>
        <begin position="289"/>
        <end position="320"/>
    </location>
</feature>
<dbReference type="GO" id="GO:0035556">
    <property type="term" value="P:intracellular signal transduction"/>
    <property type="evidence" value="ECO:0007669"/>
    <property type="project" value="TreeGrafter"/>
</dbReference>
<keyword evidence="6 13" id="KW-0547">Nucleotide-binding</keyword>
<dbReference type="Gene3D" id="1.10.510.10">
    <property type="entry name" value="Transferase(Phosphotransferase) domain 1"/>
    <property type="match status" value="1"/>
</dbReference>
<gene>
    <name evidence="17" type="primary">LOC115571150</name>
</gene>
<feature type="region of interest" description="Disordered" evidence="15">
    <location>
        <begin position="685"/>
        <end position="707"/>
    </location>
</feature>
<reference evidence="17" key="3">
    <citation type="submission" date="2025-09" db="UniProtKB">
        <authorList>
            <consortium name="Ensembl"/>
        </authorList>
    </citation>
    <scope>IDENTIFICATION</scope>
</reference>
<evidence type="ECO:0000256" key="14">
    <source>
        <dbReference type="SAM" id="Coils"/>
    </source>
</evidence>
<dbReference type="GO" id="GO:0048471">
    <property type="term" value="C:perinuclear region of cytoplasm"/>
    <property type="evidence" value="ECO:0007669"/>
    <property type="project" value="TreeGrafter"/>
</dbReference>
<evidence type="ECO:0000256" key="15">
    <source>
        <dbReference type="SAM" id="MobiDB-lite"/>
    </source>
</evidence>
<evidence type="ECO:0000256" key="6">
    <source>
        <dbReference type="ARBA" id="ARBA00022741"/>
    </source>
</evidence>
<dbReference type="PROSITE" id="PS00107">
    <property type="entry name" value="PROTEIN_KINASE_ATP"/>
    <property type="match status" value="1"/>
</dbReference>
<dbReference type="GO" id="GO:0007059">
    <property type="term" value="P:chromosome segregation"/>
    <property type="evidence" value="ECO:0007669"/>
    <property type="project" value="TreeGrafter"/>
</dbReference>
<dbReference type="Proteomes" id="UP000472265">
    <property type="component" value="Chromosome 20"/>
</dbReference>
<dbReference type="SMART" id="SM00220">
    <property type="entry name" value="S_TKc"/>
    <property type="match status" value="1"/>
</dbReference>
<dbReference type="EC" id="2.7.11.1" evidence="3"/>
<reference evidence="17" key="2">
    <citation type="submission" date="2025-08" db="UniProtKB">
        <authorList>
            <consortium name="Ensembl"/>
        </authorList>
    </citation>
    <scope>IDENTIFICATION</scope>
</reference>
<keyword evidence="5" id="KW-0808">Transferase</keyword>
<organism evidence="17 18">
    <name type="scientific">Sparus aurata</name>
    <name type="common">Gilthead sea bream</name>
    <dbReference type="NCBI Taxonomy" id="8175"/>
    <lineage>
        <taxon>Eukaryota</taxon>
        <taxon>Metazoa</taxon>
        <taxon>Chordata</taxon>
        <taxon>Craniata</taxon>
        <taxon>Vertebrata</taxon>
        <taxon>Euteleostomi</taxon>
        <taxon>Actinopterygii</taxon>
        <taxon>Neopterygii</taxon>
        <taxon>Teleostei</taxon>
        <taxon>Neoteleostei</taxon>
        <taxon>Acanthomorphata</taxon>
        <taxon>Eupercaria</taxon>
        <taxon>Spariformes</taxon>
        <taxon>Sparidae</taxon>
        <taxon>Sparus</taxon>
    </lineage>
</organism>
<comment type="catalytic activity">
    <reaction evidence="11">
        <text>L-threonyl-[protein] + ATP = O-phospho-L-threonyl-[protein] + ADP + H(+)</text>
        <dbReference type="Rhea" id="RHEA:46608"/>
        <dbReference type="Rhea" id="RHEA-COMP:11060"/>
        <dbReference type="Rhea" id="RHEA-COMP:11605"/>
        <dbReference type="ChEBI" id="CHEBI:15378"/>
        <dbReference type="ChEBI" id="CHEBI:30013"/>
        <dbReference type="ChEBI" id="CHEBI:30616"/>
        <dbReference type="ChEBI" id="CHEBI:61977"/>
        <dbReference type="ChEBI" id="CHEBI:456216"/>
        <dbReference type="EC" id="2.7.11.1"/>
    </reaction>
</comment>
<evidence type="ECO:0000256" key="5">
    <source>
        <dbReference type="ARBA" id="ARBA00022679"/>
    </source>
</evidence>
<evidence type="ECO:0000259" key="16">
    <source>
        <dbReference type="PROSITE" id="PS50011"/>
    </source>
</evidence>